<proteinExistence type="predicted"/>
<dbReference type="InterPro" id="IPR004344">
    <property type="entry name" value="TTL/TTLL_fam"/>
</dbReference>
<name>A0AAD1Y1T2_EUPCR</name>
<evidence type="ECO:0000256" key="1">
    <source>
        <dbReference type="ARBA" id="ARBA00022598"/>
    </source>
</evidence>
<gene>
    <name evidence="6" type="ORF">ECRASSUSDP1_LOCUS24495</name>
</gene>
<sequence>MSSLQQEKETPRDEETKTLNQQENIDEGNLSCLNNTDDEELFEEFNKMEAEKEELLLKAQEEEKSSFKRKNKGKKCFKISKIRSKKSFNRSRAASKRGKTTRQGGKSKRKLIVNKLTVNVSNTRYKIVRYVAKKIFGYRLSRSDNNTWDICWIDAGISHERLLKMKPFQRINHFPGMYAIARKNLLARNLMKMQTKFPNEYDFFPKTWSLPAEMCDFKLQFSTGNNKKKVNNPIFICKPEAACQGRGIFLMNTLSKLPTKDNYIAQKYISKPYLINDLKFDLRLYVLISGVDPLRIYLYKDGLARFATEKYKKPNTKNFKNSYIHLTNYAINKNSSKYQSATGADDEGHKRSYRSIIEFLRQQGENVEKLEEEIEEVIIKTLCCIQPSLAHTYKSCQPEDVENSMCFEILGFDILIDNKLKPWVLEINISPSFHVDTSLDYIIKKGVIEESIRLLNLSQARKLRIKKKEKSDFQQRVISGKPQRKTQEEKIIIKQDFNSKRNDKEQKVVQNFKLIYPNFDMEIYENFMSTAKLIWEEFTGSSNKVNKIEKKKPTKFETNEVKPPKVVVMQKVNNKTVLKPKRRRPASAYARRKDSQQLVKSMKETHNYSRAQDDTEIIKKERITYQPSIVNLMPLGRSSRVVISTPFTGAHHLKNNSSHFGDFRPNHFMLNNPMRESTKKRKNIKYSRRGKPLTLNANKINHSRPPSAKISSTKQTFGRYQRVKRENSFTKNISKEVKKRSNSNKFSCASLKKNNRREMPISIVTIQDNSINKESLRQQEDKPDSEYSESHVVPHNYEPFMSFDATQKMLCKTRKSGFSQPILNTQAITQHGAVKAVNIFNTLHKNPLETMEFTQESPMSHRDFVGNRQKKI</sequence>
<accession>A0AAD1Y1T2</accession>
<feature type="compositionally biased region" description="Basic and acidic residues" evidence="5">
    <location>
        <begin position="1"/>
        <end position="17"/>
    </location>
</feature>
<dbReference type="Pfam" id="PF03133">
    <property type="entry name" value="TTL"/>
    <property type="match status" value="1"/>
</dbReference>
<evidence type="ECO:0000313" key="6">
    <source>
        <dbReference type="EMBL" id="CAI2383004.1"/>
    </source>
</evidence>
<dbReference type="GO" id="GO:0005524">
    <property type="term" value="F:ATP binding"/>
    <property type="evidence" value="ECO:0007669"/>
    <property type="project" value="UniProtKB-KW"/>
</dbReference>
<dbReference type="Gene3D" id="3.30.470.20">
    <property type="entry name" value="ATP-grasp fold, B domain"/>
    <property type="match status" value="1"/>
</dbReference>
<evidence type="ECO:0000256" key="5">
    <source>
        <dbReference type="SAM" id="MobiDB-lite"/>
    </source>
</evidence>
<keyword evidence="3" id="KW-0067">ATP-binding</keyword>
<evidence type="ECO:0000256" key="2">
    <source>
        <dbReference type="ARBA" id="ARBA00022741"/>
    </source>
</evidence>
<reference evidence="6" key="1">
    <citation type="submission" date="2023-07" db="EMBL/GenBank/DDBJ databases">
        <authorList>
            <consortium name="AG Swart"/>
            <person name="Singh M."/>
            <person name="Singh A."/>
            <person name="Seah K."/>
            <person name="Emmerich C."/>
        </authorList>
    </citation>
    <scope>NUCLEOTIDE SEQUENCE</scope>
    <source>
        <strain evidence="6">DP1</strain>
    </source>
</reference>
<dbReference type="GO" id="GO:0000226">
    <property type="term" value="P:microtubule cytoskeleton organization"/>
    <property type="evidence" value="ECO:0007669"/>
    <property type="project" value="TreeGrafter"/>
</dbReference>
<dbReference type="GO" id="GO:0070740">
    <property type="term" value="F:tubulin-glutamic acid ligase activity"/>
    <property type="evidence" value="ECO:0007669"/>
    <property type="project" value="TreeGrafter"/>
</dbReference>
<organism evidence="6 7">
    <name type="scientific">Euplotes crassus</name>
    <dbReference type="NCBI Taxonomy" id="5936"/>
    <lineage>
        <taxon>Eukaryota</taxon>
        <taxon>Sar</taxon>
        <taxon>Alveolata</taxon>
        <taxon>Ciliophora</taxon>
        <taxon>Intramacronucleata</taxon>
        <taxon>Spirotrichea</taxon>
        <taxon>Hypotrichia</taxon>
        <taxon>Euplotida</taxon>
        <taxon>Euplotidae</taxon>
        <taxon>Moneuplotes</taxon>
    </lineage>
</organism>
<dbReference type="Proteomes" id="UP001295684">
    <property type="component" value="Unassembled WGS sequence"/>
</dbReference>
<protein>
    <recommendedName>
        <fullName evidence="8">Tubulin-tyrosine ligase family protein</fullName>
    </recommendedName>
</protein>
<feature type="coiled-coil region" evidence="4">
    <location>
        <begin position="38"/>
        <end position="70"/>
    </location>
</feature>
<evidence type="ECO:0000313" key="7">
    <source>
        <dbReference type="Proteomes" id="UP001295684"/>
    </source>
</evidence>
<comment type="caution">
    <text evidence="6">The sequence shown here is derived from an EMBL/GenBank/DDBJ whole genome shotgun (WGS) entry which is preliminary data.</text>
</comment>
<feature type="region of interest" description="Disordered" evidence="5">
    <location>
        <begin position="696"/>
        <end position="717"/>
    </location>
</feature>
<keyword evidence="2" id="KW-0547">Nucleotide-binding</keyword>
<dbReference type="SUPFAM" id="SSF56059">
    <property type="entry name" value="Glutathione synthetase ATP-binding domain-like"/>
    <property type="match status" value="1"/>
</dbReference>
<feature type="region of interest" description="Disordered" evidence="5">
    <location>
        <begin position="579"/>
        <end position="612"/>
    </location>
</feature>
<dbReference type="GO" id="GO:0015631">
    <property type="term" value="F:tubulin binding"/>
    <property type="evidence" value="ECO:0007669"/>
    <property type="project" value="TreeGrafter"/>
</dbReference>
<dbReference type="AlphaFoldDB" id="A0AAD1Y1T2"/>
<dbReference type="PANTHER" id="PTHR12241:SF147">
    <property type="entry name" value="TUBULIN POLYGLUTAMYLASE TTLL7"/>
    <property type="match status" value="1"/>
</dbReference>
<keyword evidence="1" id="KW-0436">Ligase</keyword>
<feature type="region of interest" description="Disordered" evidence="5">
    <location>
        <begin position="86"/>
        <end position="108"/>
    </location>
</feature>
<dbReference type="EMBL" id="CAMPGE010025225">
    <property type="protein sequence ID" value="CAI2383004.1"/>
    <property type="molecule type" value="Genomic_DNA"/>
</dbReference>
<keyword evidence="7" id="KW-1185">Reference proteome</keyword>
<feature type="region of interest" description="Disordered" evidence="5">
    <location>
        <begin position="1"/>
        <end position="35"/>
    </location>
</feature>
<evidence type="ECO:0000256" key="3">
    <source>
        <dbReference type="ARBA" id="ARBA00022840"/>
    </source>
</evidence>
<keyword evidence="4" id="KW-0175">Coiled coil</keyword>
<feature type="compositionally biased region" description="Basic and acidic residues" evidence="5">
    <location>
        <begin position="774"/>
        <end position="789"/>
    </location>
</feature>
<evidence type="ECO:0000256" key="4">
    <source>
        <dbReference type="SAM" id="Coils"/>
    </source>
</evidence>
<feature type="region of interest" description="Disordered" evidence="5">
    <location>
        <begin position="769"/>
        <end position="792"/>
    </location>
</feature>
<dbReference type="PROSITE" id="PS51221">
    <property type="entry name" value="TTL"/>
    <property type="match status" value="1"/>
</dbReference>
<dbReference type="GO" id="GO:0036064">
    <property type="term" value="C:ciliary basal body"/>
    <property type="evidence" value="ECO:0007669"/>
    <property type="project" value="TreeGrafter"/>
</dbReference>
<evidence type="ECO:0008006" key="8">
    <source>
        <dbReference type="Google" id="ProtNLM"/>
    </source>
</evidence>
<dbReference type="PANTHER" id="PTHR12241">
    <property type="entry name" value="TUBULIN POLYGLUTAMYLASE"/>
    <property type="match status" value="1"/>
</dbReference>
<feature type="compositionally biased region" description="Basic and acidic residues" evidence="5">
    <location>
        <begin position="591"/>
        <end position="612"/>
    </location>
</feature>